<keyword evidence="1" id="KW-1133">Transmembrane helix</keyword>
<evidence type="ECO:0000313" key="2">
    <source>
        <dbReference type="EMBL" id="QJD07218.1"/>
    </source>
</evidence>
<keyword evidence="2" id="KW-0496">Mitochondrion</keyword>
<reference evidence="2" key="1">
    <citation type="journal article" date="2020" name="Mitochondrial DNA Part B Resour">
        <title>Complete mitochondrial genome of Ghauriana sinensis (Hemiptera: Cicadellidae: Typhlocybinae).</title>
        <authorList>
            <person name="Shi R."/>
            <person name="Yu X.-F."/>
            <person name="Yang M.-F."/>
        </authorList>
    </citation>
    <scope>NUCLEOTIDE SEQUENCE</scope>
</reference>
<feature type="transmembrane region" description="Helical" evidence="1">
    <location>
        <begin position="79"/>
        <end position="96"/>
    </location>
</feature>
<proteinExistence type="predicted"/>
<geneLocation type="mitochondrion" evidence="2"/>
<feature type="transmembrane region" description="Helical" evidence="1">
    <location>
        <begin position="48"/>
        <end position="67"/>
    </location>
</feature>
<sequence>MKYLIIKLMFFVSIMIQFFNNPMCMGLFLFIQTFLAILYINMIMLNSWFMMISFLMLIGGLLILIMYMNGIASNKMFTLNINFSLILMIMLILMMLNDDFINSYMMKENDNLMNEEKLNLSFMKIYNFKSMFITIMLVIYLLLTMISVSKCVKINEGPLRMFFYE</sequence>
<feature type="transmembrane region" description="Helical" evidence="1">
    <location>
        <begin position="21"/>
        <end position="42"/>
    </location>
</feature>
<feature type="transmembrane region" description="Helical" evidence="1">
    <location>
        <begin position="131"/>
        <end position="152"/>
    </location>
</feature>
<accession>A0A6M3R5U5</accession>
<organism evidence="2">
    <name type="scientific">Ghauriana sinensis</name>
    <dbReference type="NCBI Taxonomy" id="2729071"/>
    <lineage>
        <taxon>Eukaryota</taxon>
        <taxon>Metazoa</taxon>
        <taxon>Ecdysozoa</taxon>
        <taxon>Arthropoda</taxon>
        <taxon>Hexapoda</taxon>
        <taxon>Insecta</taxon>
        <taxon>Pterygota</taxon>
        <taxon>Neoptera</taxon>
        <taxon>Paraneoptera</taxon>
        <taxon>Hemiptera</taxon>
        <taxon>Auchenorrhyncha</taxon>
        <taxon>Membracoidea</taxon>
        <taxon>Cicadellidae</taxon>
        <taxon>Typhlocybinae</taxon>
        <taxon>Empoascini</taxon>
        <taxon>Ghauriana</taxon>
    </lineage>
</organism>
<keyword evidence="1" id="KW-0472">Membrane</keyword>
<evidence type="ECO:0000256" key="1">
    <source>
        <dbReference type="SAM" id="Phobius"/>
    </source>
</evidence>
<protein>
    <submittedName>
        <fullName evidence="2">NADH dehydrogenase subunit 6</fullName>
    </submittedName>
</protein>
<name>A0A6M3R5U5_9HEMI</name>
<dbReference type="AlphaFoldDB" id="A0A6M3R5U5"/>
<keyword evidence="1" id="KW-0812">Transmembrane</keyword>
<gene>
    <name evidence="2" type="primary">ND6</name>
</gene>
<dbReference type="EMBL" id="MN699874">
    <property type="protein sequence ID" value="QJD07218.1"/>
    <property type="molecule type" value="Genomic_DNA"/>
</dbReference>